<evidence type="ECO:0000313" key="2">
    <source>
        <dbReference type="EMBL" id="EQD53306.1"/>
    </source>
</evidence>
<dbReference type="InterPro" id="IPR001279">
    <property type="entry name" value="Metallo-B-lactamas"/>
</dbReference>
<dbReference type="AlphaFoldDB" id="T0ZYL9"/>
<feature type="domain" description="Metallo-beta-lactamase" evidence="1">
    <location>
        <begin position="1"/>
        <end position="120"/>
    </location>
</feature>
<gene>
    <name evidence="2" type="ORF">B1B_10337</name>
</gene>
<dbReference type="Pfam" id="PF00753">
    <property type="entry name" value="Lactamase_B"/>
    <property type="match status" value="1"/>
</dbReference>
<reference evidence="2" key="2">
    <citation type="journal article" date="2014" name="ISME J.">
        <title>Microbial stratification in low pH oxic and suboxic macroscopic growths along an acid mine drainage.</title>
        <authorList>
            <person name="Mendez-Garcia C."/>
            <person name="Mesa V."/>
            <person name="Sprenger R.R."/>
            <person name="Richter M."/>
            <person name="Diez M.S."/>
            <person name="Solano J."/>
            <person name="Bargiela R."/>
            <person name="Golyshina O.V."/>
            <person name="Manteca A."/>
            <person name="Ramos J.L."/>
            <person name="Gallego J.R."/>
            <person name="Llorente I."/>
            <person name="Martins Dos Santos V.A."/>
            <person name="Jensen O.N."/>
            <person name="Pelaez A.I."/>
            <person name="Sanchez J."/>
            <person name="Ferrer M."/>
        </authorList>
    </citation>
    <scope>NUCLEOTIDE SEQUENCE</scope>
</reference>
<comment type="caution">
    <text evidence="2">The sequence shown here is derived from an EMBL/GenBank/DDBJ whole genome shotgun (WGS) entry which is preliminary data.</text>
</comment>
<dbReference type="PANTHER" id="PTHR46233:SF4">
    <property type="entry name" value="METALLO-BETA-LACTAMASE DOMAIN-CONTAINING PROTEIN"/>
    <property type="match status" value="1"/>
</dbReference>
<accession>T0ZYL9</accession>
<dbReference type="PANTHER" id="PTHR46233">
    <property type="entry name" value="HYDROXYACYLGLUTATHIONE HYDROLASE GLOC"/>
    <property type="match status" value="1"/>
</dbReference>
<reference evidence="2" key="1">
    <citation type="submission" date="2013-08" db="EMBL/GenBank/DDBJ databases">
        <authorList>
            <person name="Mendez C."/>
            <person name="Richter M."/>
            <person name="Ferrer M."/>
            <person name="Sanchez J."/>
        </authorList>
    </citation>
    <scope>NUCLEOTIDE SEQUENCE</scope>
</reference>
<name>T0ZYL9_9ZZZZ</name>
<evidence type="ECO:0000259" key="1">
    <source>
        <dbReference type="SMART" id="SM00849"/>
    </source>
</evidence>
<feature type="non-terminal residue" evidence="2">
    <location>
        <position position="1"/>
    </location>
</feature>
<dbReference type="SMART" id="SM00849">
    <property type="entry name" value="Lactamase_B"/>
    <property type="match status" value="1"/>
</dbReference>
<protein>
    <submittedName>
        <fullName evidence="2">Beta-lactamase domain protein</fullName>
    </submittedName>
</protein>
<dbReference type="InterPro" id="IPR036866">
    <property type="entry name" value="RibonucZ/Hydroxyglut_hydro"/>
</dbReference>
<sequence length="144" mass="15461">HGHPDHWQALPQLSRRFAGAWVGAHQADLEMFPPPPPGHRLEPGEEVRFGDCQLRVLHTPGHTPGSVCFLGPGMVFTGDTLFPGGPGATRPPLGDFPTIVRSIRTHLMALDDRTIVYPGHGDSTTIGAERAAFGAWEARAETGS</sequence>
<dbReference type="InterPro" id="IPR051453">
    <property type="entry name" value="MBL_Glyoxalase_II"/>
</dbReference>
<dbReference type="SUPFAM" id="SSF56281">
    <property type="entry name" value="Metallo-hydrolase/oxidoreductase"/>
    <property type="match status" value="1"/>
</dbReference>
<dbReference type="EMBL" id="AUZY01006775">
    <property type="protein sequence ID" value="EQD53306.1"/>
    <property type="molecule type" value="Genomic_DNA"/>
</dbReference>
<dbReference type="Gene3D" id="3.60.15.10">
    <property type="entry name" value="Ribonuclease Z/Hydroxyacylglutathione hydrolase-like"/>
    <property type="match status" value="1"/>
</dbReference>
<proteinExistence type="predicted"/>
<dbReference type="CDD" id="cd06262">
    <property type="entry name" value="metallo-hydrolase-like_MBL-fold"/>
    <property type="match status" value="1"/>
</dbReference>
<organism evidence="2">
    <name type="scientific">mine drainage metagenome</name>
    <dbReference type="NCBI Taxonomy" id="410659"/>
    <lineage>
        <taxon>unclassified sequences</taxon>
        <taxon>metagenomes</taxon>
        <taxon>ecological metagenomes</taxon>
    </lineage>
</organism>